<organism evidence="2 3">
    <name type="scientific">Haladaptatus litoreus</name>
    <dbReference type="NCBI Taxonomy" id="553468"/>
    <lineage>
        <taxon>Archaea</taxon>
        <taxon>Methanobacteriati</taxon>
        <taxon>Methanobacteriota</taxon>
        <taxon>Stenosarchaea group</taxon>
        <taxon>Halobacteria</taxon>
        <taxon>Halobacteriales</taxon>
        <taxon>Haladaptataceae</taxon>
        <taxon>Haladaptatus</taxon>
    </lineage>
</organism>
<dbReference type="Pfam" id="PF18545">
    <property type="entry name" value="HalOD1"/>
    <property type="match status" value="1"/>
</dbReference>
<keyword evidence="3" id="KW-1185">Reference proteome</keyword>
<evidence type="ECO:0000313" key="2">
    <source>
        <dbReference type="EMBL" id="SIR63192.1"/>
    </source>
</evidence>
<dbReference type="AlphaFoldDB" id="A0A1N7CHY8"/>
<feature type="domain" description="Halobacterial output" evidence="1">
    <location>
        <begin position="16"/>
        <end position="89"/>
    </location>
</feature>
<protein>
    <recommendedName>
        <fullName evidence="1">Halobacterial output domain-containing protein</fullName>
    </recommendedName>
</protein>
<dbReference type="EMBL" id="FTNO01000003">
    <property type="protein sequence ID" value="SIR63192.1"/>
    <property type="molecule type" value="Genomic_DNA"/>
</dbReference>
<reference evidence="3" key="1">
    <citation type="submission" date="2017-01" db="EMBL/GenBank/DDBJ databases">
        <authorList>
            <person name="Varghese N."/>
            <person name="Submissions S."/>
        </authorList>
    </citation>
    <scope>NUCLEOTIDE SEQUENCE [LARGE SCALE GENOMIC DNA]</scope>
    <source>
        <strain evidence="3">CGMCC 1.7737</strain>
    </source>
</reference>
<evidence type="ECO:0000259" key="1">
    <source>
        <dbReference type="Pfam" id="PF18545"/>
    </source>
</evidence>
<sequence>MIVSMALGSGGENANNEPISTVIAETIANHKGVDPADLEPLYETIDPDALDALFAHRTDGTARTTGQITFVHAGYEITVTSDRTVTVEPSTDEE</sequence>
<dbReference type="Proteomes" id="UP000186914">
    <property type="component" value="Unassembled WGS sequence"/>
</dbReference>
<dbReference type="InterPro" id="IPR040624">
    <property type="entry name" value="HalOD1"/>
</dbReference>
<evidence type="ECO:0000313" key="3">
    <source>
        <dbReference type="Proteomes" id="UP000186914"/>
    </source>
</evidence>
<gene>
    <name evidence="2" type="ORF">SAMN05421858_3016</name>
</gene>
<accession>A0A1N7CHY8</accession>
<name>A0A1N7CHY8_9EURY</name>
<proteinExistence type="predicted"/>